<protein>
    <submittedName>
        <fullName evidence="2">Uncharacterized protein</fullName>
    </submittedName>
</protein>
<evidence type="ECO:0000256" key="1">
    <source>
        <dbReference type="SAM" id="Coils"/>
    </source>
</evidence>
<dbReference type="Proteomes" id="UP000241762">
    <property type="component" value="Chromosome"/>
</dbReference>
<feature type="coiled-coil region" evidence="1">
    <location>
        <begin position="8"/>
        <end position="38"/>
    </location>
</feature>
<proteinExistence type="predicted"/>
<keyword evidence="1" id="KW-0175">Coiled coil</keyword>
<gene>
    <name evidence="2" type="ORF">phytr_1610</name>
</gene>
<reference evidence="2 3" key="1">
    <citation type="submission" date="2018-03" db="EMBL/GenBank/DDBJ databases">
        <title>A gene transfer event suggests a long-term partnership between eustigmatophyte algae and a novel lineage of endosymbiotic bacteria.</title>
        <authorList>
            <person name="Yurchenko T."/>
            <person name="Sevcikova T."/>
            <person name="Pribyl P."/>
            <person name="El Karkouri K."/>
            <person name="Klimes V."/>
            <person name="Amaral R."/>
            <person name="Zbrankova V."/>
            <person name="Kim E."/>
            <person name="Raoult D."/>
            <person name="Santos L.M.A."/>
            <person name="Elias M."/>
        </authorList>
    </citation>
    <scope>NUCLEOTIDE SEQUENCE [LARGE SCALE GENOMIC DNA]</scope>
    <source>
        <strain evidence="2">CCALA 838</strain>
    </source>
</reference>
<organism evidence="2 3">
    <name type="scientific">Candidatus Phycorickettsia trachydisci</name>
    <dbReference type="NCBI Taxonomy" id="2115978"/>
    <lineage>
        <taxon>Bacteria</taxon>
        <taxon>Pseudomonadati</taxon>
        <taxon>Pseudomonadota</taxon>
        <taxon>Alphaproteobacteria</taxon>
        <taxon>Rickettsiales</taxon>
        <taxon>Rickettsiaceae</taxon>
        <taxon>Candidatus Phycorickettsia</taxon>
    </lineage>
</organism>
<accession>A0A2P1P775</accession>
<dbReference type="EMBL" id="CP027845">
    <property type="protein sequence ID" value="AVP87120.1"/>
    <property type="molecule type" value="Genomic_DNA"/>
</dbReference>
<name>A0A2P1P775_9RICK</name>
<keyword evidence="3" id="KW-1185">Reference proteome</keyword>
<dbReference type="KEGG" id="ptc:phytr_1610"/>
<dbReference type="RefSeq" id="WP_106873993.1">
    <property type="nucleotide sequence ID" value="NZ_CP027845.1"/>
</dbReference>
<evidence type="ECO:0000313" key="2">
    <source>
        <dbReference type="EMBL" id="AVP87120.1"/>
    </source>
</evidence>
<evidence type="ECO:0000313" key="3">
    <source>
        <dbReference type="Proteomes" id="UP000241762"/>
    </source>
</evidence>
<sequence>MTKENGDISKMTRQIQDLKKLKAIIEESSKKIDTSKLEPILTECNNTLNNMPKSFLDKRSEDVEAIKTELMDKLKIKGTIPSSYELIFDTLEEEMCYRPTEKLATKSAIMGELNEDILALEG</sequence>
<dbReference type="AlphaFoldDB" id="A0A2P1P775"/>